<evidence type="ECO:0000313" key="1">
    <source>
        <dbReference type="EMBL" id="PWJ90581.1"/>
    </source>
</evidence>
<organism evidence="1 2">
    <name type="scientific">Oceanotoga teriensis</name>
    <dbReference type="NCBI Taxonomy" id="515440"/>
    <lineage>
        <taxon>Bacteria</taxon>
        <taxon>Thermotogati</taxon>
        <taxon>Thermotogota</taxon>
        <taxon>Thermotogae</taxon>
        <taxon>Petrotogales</taxon>
        <taxon>Petrotogaceae</taxon>
        <taxon>Oceanotoga</taxon>
    </lineage>
</organism>
<protein>
    <submittedName>
        <fullName evidence="1">Uncharacterized protein</fullName>
    </submittedName>
</protein>
<sequence>MKKCMILIFIIINTFVFTSTFKLTNDYGKYLNNRMDFDIEFEDLYDTSLNYNFKLKEREFETSNLIDIFNYFDFSQPGFKIHYRFIDDKKDIFYVKNSFDSFHMIIDDYIILNMKDLYFGIYFNKEYFSTSFWFKVNDFYDSAYALTLKNKDLFGISLNFQNHDIKPYLFFKNIYLNFENFNLNEIIIMEKEFNIYYNIKTGNLNINSFYFEKHEDNFIIRFPINKNIFLSYSNDGIGISISIQI</sequence>
<dbReference type="AlphaFoldDB" id="A0AA45C605"/>
<dbReference type="EMBL" id="QGGI01000012">
    <property type="protein sequence ID" value="PWJ90581.1"/>
    <property type="molecule type" value="Genomic_DNA"/>
</dbReference>
<name>A0AA45C605_9BACT</name>
<accession>A0AA45C605</accession>
<evidence type="ECO:0000313" key="2">
    <source>
        <dbReference type="Proteomes" id="UP000245921"/>
    </source>
</evidence>
<gene>
    <name evidence="1" type="ORF">C7380_11251</name>
</gene>
<keyword evidence="2" id="KW-1185">Reference proteome</keyword>
<reference evidence="1 2" key="1">
    <citation type="submission" date="2018-05" db="EMBL/GenBank/DDBJ databases">
        <title>Genomic Encyclopedia of Type Strains, Phase IV (KMG-IV): sequencing the most valuable type-strain genomes for metagenomic binning, comparative biology and taxonomic classification.</title>
        <authorList>
            <person name="Goeker M."/>
        </authorList>
    </citation>
    <scope>NUCLEOTIDE SEQUENCE [LARGE SCALE GENOMIC DNA]</scope>
    <source>
        <strain evidence="1 2">DSM 24906</strain>
    </source>
</reference>
<proteinExistence type="predicted"/>
<dbReference type="Proteomes" id="UP000245921">
    <property type="component" value="Unassembled WGS sequence"/>
</dbReference>
<dbReference type="RefSeq" id="WP_109605160.1">
    <property type="nucleotide sequence ID" value="NZ_JAMHJO010000001.1"/>
</dbReference>
<comment type="caution">
    <text evidence="1">The sequence shown here is derived from an EMBL/GenBank/DDBJ whole genome shotgun (WGS) entry which is preliminary data.</text>
</comment>